<protein>
    <submittedName>
        <fullName evidence="9">TolC family protein</fullName>
    </submittedName>
</protein>
<keyword evidence="6" id="KW-0472">Membrane</keyword>
<evidence type="ECO:0000256" key="5">
    <source>
        <dbReference type="ARBA" id="ARBA00022692"/>
    </source>
</evidence>
<evidence type="ECO:0000256" key="2">
    <source>
        <dbReference type="ARBA" id="ARBA00007613"/>
    </source>
</evidence>
<feature type="coiled-coil region" evidence="8">
    <location>
        <begin position="126"/>
        <end position="153"/>
    </location>
</feature>
<dbReference type="RefSeq" id="WP_188039604.1">
    <property type="nucleotide sequence ID" value="NZ_JACVHF010000006.1"/>
</dbReference>
<dbReference type="PANTHER" id="PTHR30026:SF20">
    <property type="entry name" value="OUTER MEMBRANE PROTEIN TOLC"/>
    <property type="match status" value="1"/>
</dbReference>
<evidence type="ECO:0000313" key="10">
    <source>
        <dbReference type="Proteomes" id="UP000617402"/>
    </source>
</evidence>
<proteinExistence type="inferred from homology"/>
<dbReference type="Pfam" id="PF02321">
    <property type="entry name" value="OEP"/>
    <property type="match status" value="1"/>
</dbReference>
<evidence type="ECO:0000256" key="7">
    <source>
        <dbReference type="ARBA" id="ARBA00023237"/>
    </source>
</evidence>
<dbReference type="Gene3D" id="1.20.1600.10">
    <property type="entry name" value="Outer membrane efflux proteins (OEP)"/>
    <property type="match status" value="2"/>
</dbReference>
<evidence type="ECO:0000313" key="9">
    <source>
        <dbReference type="EMBL" id="MBC9784491.1"/>
    </source>
</evidence>
<keyword evidence="8" id="KW-0175">Coiled coil</keyword>
<comment type="caution">
    <text evidence="9">The sequence shown here is derived from an EMBL/GenBank/DDBJ whole genome shotgun (WGS) entry which is preliminary data.</text>
</comment>
<dbReference type="EMBL" id="JACVHF010000006">
    <property type="protein sequence ID" value="MBC9784491.1"/>
    <property type="molecule type" value="Genomic_DNA"/>
</dbReference>
<dbReference type="InterPro" id="IPR003423">
    <property type="entry name" value="OMP_efflux"/>
</dbReference>
<keyword evidence="4" id="KW-1134">Transmembrane beta strand</keyword>
<keyword evidence="5" id="KW-0812">Transmembrane</keyword>
<comment type="subcellular location">
    <subcellularLocation>
        <location evidence="1">Cell outer membrane</location>
    </subcellularLocation>
</comment>
<dbReference type="Proteomes" id="UP000617402">
    <property type="component" value="Unassembled WGS sequence"/>
</dbReference>
<dbReference type="PANTHER" id="PTHR30026">
    <property type="entry name" value="OUTER MEMBRANE PROTEIN TOLC"/>
    <property type="match status" value="1"/>
</dbReference>
<evidence type="ECO:0000256" key="1">
    <source>
        <dbReference type="ARBA" id="ARBA00004442"/>
    </source>
</evidence>
<name>A0ABR7T4K1_HELCL</name>
<evidence type="ECO:0000256" key="6">
    <source>
        <dbReference type="ARBA" id="ARBA00023136"/>
    </source>
</evidence>
<comment type="similarity">
    <text evidence="2">Belongs to the outer membrane factor (OMF) (TC 1.B.17) family.</text>
</comment>
<reference evidence="9 10" key="1">
    <citation type="submission" date="2020-07" db="EMBL/GenBank/DDBJ databases">
        <title>Draft whole-genome sequence of Heliobacterium chlorum DSM 3682, type strain.</title>
        <authorList>
            <person name="Kyndt J.A."/>
            <person name="Meyer T.E."/>
            <person name="Imhoff J.F."/>
        </authorList>
    </citation>
    <scope>NUCLEOTIDE SEQUENCE [LARGE SCALE GENOMIC DNA]</scope>
    <source>
        <strain evidence="9 10">DSM 3682</strain>
    </source>
</reference>
<evidence type="ECO:0000256" key="4">
    <source>
        <dbReference type="ARBA" id="ARBA00022452"/>
    </source>
</evidence>
<keyword evidence="7" id="KW-0998">Cell outer membrane</keyword>
<keyword evidence="10" id="KW-1185">Reference proteome</keyword>
<accession>A0ABR7T4K1</accession>
<evidence type="ECO:0000256" key="8">
    <source>
        <dbReference type="SAM" id="Coils"/>
    </source>
</evidence>
<dbReference type="SUPFAM" id="SSF56954">
    <property type="entry name" value="Outer membrane efflux proteins (OEP)"/>
    <property type="match status" value="1"/>
</dbReference>
<keyword evidence="3" id="KW-0813">Transport</keyword>
<organism evidence="9 10">
    <name type="scientific">Heliobacterium chlorum</name>
    <dbReference type="NCBI Taxonomy" id="2698"/>
    <lineage>
        <taxon>Bacteria</taxon>
        <taxon>Bacillati</taxon>
        <taxon>Bacillota</taxon>
        <taxon>Clostridia</taxon>
        <taxon>Eubacteriales</taxon>
        <taxon>Heliobacteriaceae</taxon>
        <taxon>Heliobacterium</taxon>
    </lineage>
</organism>
<dbReference type="InterPro" id="IPR051906">
    <property type="entry name" value="TolC-like"/>
</dbReference>
<sequence>MLKKTIVITIFSVLIGVNVLPAFAEAQLDSQPAFTLQQAVDQALAYCETLRAAELDIDRSKEVRDFTGERLSTVAGGIPMGSVPDSSYSLFLGLVQSNINWEMAKKNLSAQQDTLVMQTYQTYNGLYQAKEKVELAESTLKNARIQYAKAQALNEAGLIDKNGLEQALVAKIAAEASLNAAEQSLSDAYQKFNQLEHLSPDARPVLSDAPKYELSTDDDLDGIVAKALSDSPSIWLAEKKVDLAQTIYDAYDFANPNRSEPSKAKEIDIDKAKWSAAGTKEQMEKLVRTLYYSIKQLEHQHDAAQQRKTVAETSLRVAKLRYQIGIVTAADVTEAETTLANAEDTLIDITIRHQNLMYALQKPWAYAGANNNT</sequence>
<gene>
    <name evidence="9" type="ORF">H1S01_08195</name>
</gene>
<evidence type="ECO:0000256" key="3">
    <source>
        <dbReference type="ARBA" id="ARBA00022448"/>
    </source>
</evidence>